<comment type="cofactor">
    <cofactor evidence="1">
        <name>Mg(2+)</name>
        <dbReference type="ChEBI" id="CHEBI:18420"/>
    </cofactor>
</comment>
<gene>
    <name evidence="4" type="ORF">RHODO2019_14710</name>
</gene>
<dbReference type="Proteomes" id="UP001164965">
    <property type="component" value="Chromosome"/>
</dbReference>
<accession>A0ABY6NYC4</accession>
<dbReference type="InterPro" id="IPR020084">
    <property type="entry name" value="NUDIX_hydrolase_CS"/>
</dbReference>
<dbReference type="PANTHER" id="PTHR43046">
    <property type="entry name" value="GDP-MANNOSE MANNOSYL HYDROLASE"/>
    <property type="match status" value="1"/>
</dbReference>
<proteinExistence type="predicted"/>
<dbReference type="Pfam" id="PF00293">
    <property type="entry name" value="NUDIX"/>
    <property type="match status" value="1"/>
</dbReference>
<reference evidence="4" key="1">
    <citation type="submission" date="2022-10" db="EMBL/GenBank/DDBJ databases">
        <title>Rhodococcus sp.75.</title>
        <authorList>
            <person name="Sun M."/>
        </authorList>
    </citation>
    <scope>NUCLEOTIDE SEQUENCE</scope>
    <source>
        <strain evidence="4">75</strain>
    </source>
</reference>
<protein>
    <submittedName>
        <fullName evidence="4">NUDIX domain-containing protein</fullName>
    </submittedName>
</protein>
<dbReference type="InterPro" id="IPR000086">
    <property type="entry name" value="NUDIX_hydrolase_dom"/>
</dbReference>
<dbReference type="PROSITE" id="PS51462">
    <property type="entry name" value="NUDIX"/>
    <property type="match status" value="1"/>
</dbReference>
<sequence>MRGDGDGWVHAADGSRRWGHHGAAGLLLRAPGPDGTVVLLQHRAAWSHHGGTWGIPGGARDSDETPVQGALREAAEEAGLRAGDVSVRTARVTAGHAPGWSYTTVVADAASPLALTADHESDELRWVPEDDVDAVPLHPSFALAWPQLRARPVQLLLDTANVLGSRPDGWWRDRAGATTTLLRRVRDAVPRTVELPDGSFVRVEGVTAVVEGAARAVDVEGARLHRAPGSGDDELVRVATGDHVVVTADRGLRARLGAGVAVVGPSAVRAWLDEPARVQEPDQRWATLERRPGEV</sequence>
<dbReference type="PROSITE" id="PS00893">
    <property type="entry name" value="NUDIX_BOX"/>
    <property type="match status" value="1"/>
</dbReference>
<dbReference type="RefSeq" id="WP_265382489.1">
    <property type="nucleotide sequence ID" value="NZ_CP110615.1"/>
</dbReference>
<name>A0ABY6NYC4_9NOCA</name>
<evidence type="ECO:0000256" key="2">
    <source>
        <dbReference type="ARBA" id="ARBA00022801"/>
    </source>
</evidence>
<evidence type="ECO:0000259" key="3">
    <source>
        <dbReference type="PROSITE" id="PS51462"/>
    </source>
</evidence>
<keyword evidence="5" id="KW-1185">Reference proteome</keyword>
<dbReference type="PANTHER" id="PTHR43046:SF2">
    <property type="entry name" value="8-OXO-DGTP DIPHOSPHATASE-RELATED"/>
    <property type="match status" value="1"/>
</dbReference>
<keyword evidence="2" id="KW-0378">Hydrolase</keyword>
<evidence type="ECO:0000313" key="5">
    <source>
        <dbReference type="Proteomes" id="UP001164965"/>
    </source>
</evidence>
<evidence type="ECO:0000256" key="1">
    <source>
        <dbReference type="ARBA" id="ARBA00001946"/>
    </source>
</evidence>
<dbReference type="InterPro" id="IPR015797">
    <property type="entry name" value="NUDIX_hydrolase-like_dom_sf"/>
</dbReference>
<feature type="domain" description="Nudix hydrolase" evidence="3">
    <location>
        <begin position="19"/>
        <end position="149"/>
    </location>
</feature>
<evidence type="ECO:0000313" key="4">
    <source>
        <dbReference type="EMBL" id="UZJ24382.1"/>
    </source>
</evidence>
<dbReference type="CDD" id="cd18877">
    <property type="entry name" value="NUDIX_Hydrolase"/>
    <property type="match status" value="1"/>
</dbReference>
<organism evidence="4 5">
    <name type="scientific">Rhodococcus antarcticus</name>
    <dbReference type="NCBI Taxonomy" id="2987751"/>
    <lineage>
        <taxon>Bacteria</taxon>
        <taxon>Bacillati</taxon>
        <taxon>Actinomycetota</taxon>
        <taxon>Actinomycetes</taxon>
        <taxon>Mycobacteriales</taxon>
        <taxon>Nocardiaceae</taxon>
        <taxon>Rhodococcus</taxon>
    </lineage>
</organism>
<dbReference type="SUPFAM" id="SSF55811">
    <property type="entry name" value="Nudix"/>
    <property type="match status" value="1"/>
</dbReference>
<dbReference type="EMBL" id="CP110615">
    <property type="protein sequence ID" value="UZJ24382.1"/>
    <property type="molecule type" value="Genomic_DNA"/>
</dbReference>
<dbReference type="Gene3D" id="3.90.79.10">
    <property type="entry name" value="Nucleoside Triphosphate Pyrophosphohydrolase"/>
    <property type="match status" value="1"/>
</dbReference>